<feature type="domain" description="Thiamine pyrophosphate enzyme TPP-binding" evidence="2">
    <location>
        <begin position="65"/>
        <end position="179"/>
    </location>
</feature>
<dbReference type="STRING" id="1797994.A2227_03660"/>
<dbReference type="InterPro" id="IPR029061">
    <property type="entry name" value="THDP-binding"/>
</dbReference>
<protein>
    <recommendedName>
        <fullName evidence="2">Thiamine pyrophosphate enzyme TPP-binding domain-containing protein</fullName>
    </recommendedName>
</protein>
<comment type="caution">
    <text evidence="3">The sequence shown here is derived from an EMBL/GenBank/DDBJ whole genome shotgun (WGS) entry which is preliminary data.</text>
</comment>
<dbReference type="GO" id="GO:0016625">
    <property type="term" value="F:oxidoreductase activity, acting on the aldehyde or oxo group of donors, iron-sulfur protein as acceptor"/>
    <property type="evidence" value="ECO:0007669"/>
    <property type="project" value="UniProtKB-ARBA"/>
</dbReference>
<dbReference type="InterPro" id="IPR011766">
    <property type="entry name" value="TPP_enzyme_TPP-bd"/>
</dbReference>
<dbReference type="CDD" id="cd03375">
    <property type="entry name" value="TPP_OGFOR"/>
    <property type="match status" value="1"/>
</dbReference>
<dbReference type="GO" id="GO:0030976">
    <property type="term" value="F:thiamine pyrophosphate binding"/>
    <property type="evidence" value="ECO:0007669"/>
    <property type="project" value="InterPro"/>
</dbReference>
<dbReference type="PANTHER" id="PTHR48084:SF1">
    <property type="entry name" value="2-OXOGLUTARATE SYNTHASE SUBUNIT KORB"/>
    <property type="match status" value="1"/>
</dbReference>
<dbReference type="Gene3D" id="3.40.50.970">
    <property type="match status" value="1"/>
</dbReference>
<evidence type="ECO:0000259" key="2">
    <source>
        <dbReference type="Pfam" id="PF02775"/>
    </source>
</evidence>
<dbReference type="SUPFAM" id="SSF52518">
    <property type="entry name" value="Thiamin diphosphate-binding fold (THDP-binding)"/>
    <property type="match status" value="1"/>
</dbReference>
<evidence type="ECO:0000313" key="3">
    <source>
        <dbReference type="EMBL" id="OGF26351.1"/>
    </source>
</evidence>
<dbReference type="EMBL" id="MFGB01000016">
    <property type="protein sequence ID" value="OGF26351.1"/>
    <property type="molecule type" value="Genomic_DNA"/>
</dbReference>
<dbReference type="InterPro" id="IPR051457">
    <property type="entry name" value="2-oxoacid:Fd_oxidoreductase"/>
</dbReference>
<dbReference type="PANTHER" id="PTHR48084">
    <property type="entry name" value="2-OXOGLUTARATE OXIDOREDUCTASE SUBUNIT KORB-RELATED"/>
    <property type="match status" value="1"/>
</dbReference>
<gene>
    <name evidence="3" type="ORF">A2227_03660</name>
</gene>
<dbReference type="Pfam" id="PF02775">
    <property type="entry name" value="TPP_enzyme_C"/>
    <property type="match status" value="1"/>
</dbReference>
<accession>A0A1F5SJ80</accession>
<evidence type="ECO:0000313" key="4">
    <source>
        <dbReference type="Proteomes" id="UP000178367"/>
    </source>
</evidence>
<dbReference type="GO" id="GO:0045333">
    <property type="term" value="P:cellular respiration"/>
    <property type="evidence" value="ECO:0007669"/>
    <property type="project" value="UniProtKB-ARBA"/>
</dbReference>
<dbReference type="AlphaFoldDB" id="A0A1F5SJ80"/>
<keyword evidence="1" id="KW-0560">Oxidoreductase</keyword>
<name>A0A1F5SJ80_9BACT</name>
<dbReference type="Proteomes" id="UP000178367">
    <property type="component" value="Unassembled WGS sequence"/>
</dbReference>
<organism evidence="3 4">
    <name type="scientific">Candidatus Falkowbacteria bacterium RIFOXYA2_FULL_47_19</name>
    <dbReference type="NCBI Taxonomy" id="1797994"/>
    <lineage>
        <taxon>Bacteria</taxon>
        <taxon>Candidatus Falkowiibacteriota</taxon>
    </lineage>
</organism>
<reference evidence="3 4" key="1">
    <citation type="journal article" date="2016" name="Nat. Commun.">
        <title>Thousands of microbial genomes shed light on interconnected biogeochemical processes in an aquifer system.</title>
        <authorList>
            <person name="Anantharaman K."/>
            <person name="Brown C.T."/>
            <person name="Hug L.A."/>
            <person name="Sharon I."/>
            <person name="Castelle C.J."/>
            <person name="Probst A.J."/>
            <person name="Thomas B.C."/>
            <person name="Singh A."/>
            <person name="Wilkins M.J."/>
            <person name="Karaoz U."/>
            <person name="Brodie E.L."/>
            <person name="Williams K.H."/>
            <person name="Hubbard S.S."/>
            <person name="Banfield J.F."/>
        </authorList>
    </citation>
    <scope>NUCLEOTIDE SEQUENCE [LARGE SCALE GENOMIC DNA]</scope>
</reference>
<evidence type="ECO:0000256" key="1">
    <source>
        <dbReference type="ARBA" id="ARBA00023002"/>
    </source>
</evidence>
<sequence length="299" mass="31836">MGETIMNKNDERSPERWIRPGQTDFCPGCGYGTILNYLARALEKTGADPSLTVAVGGIGCAAWIPDQYMQTHTLHTTHGRPIAFATGVKLAKPELNVLVISGDGDLATIGTSHLIHAARRDLDITVFCVNNFVYGMTGGQAGGTTPTGAVTSTSPAGHAEKPLDLISLVLAAGGRVRTEAEGGAEGLNASVESDMLIASGRFAAREIVLTRQPQRVISTCEKALAHQGFSFVELIAPCATHFNRKNRIYSVTDLKAYLNANYISASKATKTPLTDRAGKQLCGLFKSKEEYERLVGGAI</sequence>
<proteinExistence type="predicted"/>